<dbReference type="Gene3D" id="2.40.30.170">
    <property type="match status" value="1"/>
</dbReference>
<evidence type="ECO:0000259" key="12">
    <source>
        <dbReference type="Pfam" id="PF26002"/>
    </source>
</evidence>
<feature type="coiled-coil region" evidence="10">
    <location>
        <begin position="145"/>
        <end position="193"/>
    </location>
</feature>
<dbReference type="RefSeq" id="WP_048659830.1">
    <property type="nucleotide sequence ID" value="NZ_AP025478.1"/>
</dbReference>
<name>A0A822MV82_9VIBR</name>
<dbReference type="GO" id="GO:0015562">
    <property type="term" value="F:efflux transmembrane transporter activity"/>
    <property type="evidence" value="ECO:0007669"/>
    <property type="project" value="InterPro"/>
</dbReference>
<dbReference type="EMBL" id="CCJV01000054">
    <property type="protein sequence ID" value="CDT12358.1"/>
    <property type="molecule type" value="Genomic_DNA"/>
</dbReference>
<evidence type="ECO:0000256" key="1">
    <source>
        <dbReference type="ARBA" id="ARBA00004377"/>
    </source>
</evidence>
<dbReference type="Proteomes" id="UP000049077">
    <property type="component" value="Unassembled WGS sequence"/>
</dbReference>
<dbReference type="AlphaFoldDB" id="A0A822MV82"/>
<evidence type="ECO:0000313" key="16">
    <source>
        <dbReference type="Proteomes" id="UP000049495"/>
    </source>
</evidence>
<comment type="similarity">
    <text evidence="2 9">Belongs to the membrane fusion protein (MFP) (TC 8.A.1) family.</text>
</comment>
<accession>A0A822MV82</accession>
<dbReference type="SUPFAM" id="SSF111369">
    <property type="entry name" value="HlyD-like secretion proteins"/>
    <property type="match status" value="1"/>
</dbReference>
<feature type="domain" description="AprE-like beta-barrel" evidence="12">
    <location>
        <begin position="323"/>
        <end position="410"/>
    </location>
</feature>
<dbReference type="InterPro" id="IPR010129">
    <property type="entry name" value="T1SS_HlyD"/>
</dbReference>
<keyword evidence="8 9" id="KW-0472">Membrane</keyword>
<sequence>MQVINNILIRPRFTIYTIAIFIISIIVWSYFAQLNQVIVTQGKLKPRTDIQEIQSLEGGIIRDLFVKIGDPVEQGQSLLRLDDLAFKAALKEQLQKIDSLRGDVARYQAELAAISYLEKGEFTTHVSINKFYHDALSNTSRRSAKAAFNASIESLKLEVNTLRKRIEQANKDVQEEKNNLIVLKDNLRITQEEHNLNLPAFEKGAISGIEILKLKRAVNDTKAELSATEFDIQRKIKQQQEAGLELNGLIAKAKVETQDRLNDKLSELAQLETNNTAIQDKVKRTVIKSPVSGIVKSIFSSTSGGVIQPGETMIEIVPFDKEMLVEVKILPQDIGFLKIGLPALIKLSAYDFVIYGGITGELTHLSADTITDEEGNAYYIGYVNLSNTTTDSGYITVMKPGMQANVDIISGKKTIMQYWLKPILRAKANAMREM</sequence>
<comment type="caution">
    <text evidence="13">The sequence shown here is derived from an EMBL/GenBank/DDBJ whole genome shotgun (WGS) entry which is preliminary data.</text>
</comment>
<evidence type="ECO:0000256" key="5">
    <source>
        <dbReference type="ARBA" id="ARBA00022519"/>
    </source>
</evidence>
<evidence type="ECO:0000256" key="10">
    <source>
        <dbReference type="SAM" id="Coils"/>
    </source>
</evidence>
<dbReference type="GeneID" id="93903531"/>
<dbReference type="GO" id="GO:0015031">
    <property type="term" value="P:protein transport"/>
    <property type="evidence" value="ECO:0007669"/>
    <property type="project" value="InterPro"/>
</dbReference>
<proteinExistence type="inferred from homology"/>
<protein>
    <recommendedName>
        <fullName evidence="9">Membrane fusion protein (MFP) family protein</fullName>
    </recommendedName>
</protein>
<dbReference type="OrthoDB" id="9775513at2"/>
<keyword evidence="10" id="KW-0175">Coiled coil</keyword>
<feature type="coiled-coil region" evidence="10">
    <location>
        <begin position="254"/>
        <end position="281"/>
    </location>
</feature>
<evidence type="ECO:0000313" key="13">
    <source>
        <dbReference type="EMBL" id="CDT12358.1"/>
    </source>
</evidence>
<keyword evidence="6 9" id="KW-0812">Transmembrane</keyword>
<reference evidence="16" key="1">
    <citation type="submission" date="2014-06" db="EMBL/GenBank/DDBJ databases">
        <authorList>
            <person name="Le Roux Frederique"/>
        </authorList>
    </citation>
    <scope>NUCLEOTIDE SEQUENCE [LARGE SCALE GENOMIC DNA]</scope>
    <source>
        <strain evidence="16">J5-5</strain>
    </source>
</reference>
<dbReference type="Pfam" id="PF26002">
    <property type="entry name" value="Beta-barrel_AprE"/>
    <property type="match status" value="1"/>
</dbReference>
<evidence type="ECO:0000313" key="14">
    <source>
        <dbReference type="EMBL" id="CDT73210.1"/>
    </source>
</evidence>
<evidence type="ECO:0000256" key="9">
    <source>
        <dbReference type="RuleBase" id="RU365093"/>
    </source>
</evidence>
<dbReference type="InterPro" id="IPR058781">
    <property type="entry name" value="HH_AprE-like"/>
</dbReference>
<dbReference type="InterPro" id="IPR058982">
    <property type="entry name" value="Beta-barrel_AprE"/>
</dbReference>
<dbReference type="GO" id="GO:0005886">
    <property type="term" value="C:plasma membrane"/>
    <property type="evidence" value="ECO:0007669"/>
    <property type="project" value="UniProtKB-SubCell"/>
</dbReference>
<dbReference type="PANTHER" id="PTHR30386:SF26">
    <property type="entry name" value="TRANSPORT PROTEIN COMB"/>
    <property type="match status" value="1"/>
</dbReference>
<organism evidence="13 16">
    <name type="scientific">Vibrio crassostreae</name>
    <dbReference type="NCBI Taxonomy" id="246167"/>
    <lineage>
        <taxon>Bacteria</taxon>
        <taxon>Pseudomonadati</taxon>
        <taxon>Pseudomonadota</taxon>
        <taxon>Gammaproteobacteria</taxon>
        <taxon>Vibrionales</taxon>
        <taxon>Vibrionaceae</taxon>
        <taxon>Vibrio</taxon>
    </lineage>
</organism>
<dbReference type="InterPro" id="IPR050739">
    <property type="entry name" value="MFP"/>
</dbReference>
<reference evidence="13 15" key="2">
    <citation type="submission" date="2014-06" db="EMBL/GenBank/DDBJ databases">
        <authorList>
            <person name="Le Roux F."/>
        </authorList>
    </citation>
    <scope>NUCLEOTIDE SEQUENCE</scope>
    <source>
        <strain evidence="14 15">J5-4</strain>
        <strain evidence="13">J5-5</strain>
    </source>
</reference>
<dbReference type="Proteomes" id="UP000049495">
    <property type="component" value="Unassembled WGS sequence"/>
</dbReference>
<comment type="subcellular location">
    <subcellularLocation>
        <location evidence="1 9">Cell inner membrane</location>
        <topology evidence="1 9">Single-pass membrane protein</topology>
    </subcellularLocation>
</comment>
<feature type="transmembrane region" description="Helical" evidence="9">
    <location>
        <begin position="12"/>
        <end position="31"/>
    </location>
</feature>
<dbReference type="PANTHER" id="PTHR30386">
    <property type="entry name" value="MEMBRANE FUSION SUBUNIT OF EMRAB-TOLC MULTIDRUG EFFLUX PUMP"/>
    <property type="match status" value="1"/>
</dbReference>
<dbReference type="SUPFAM" id="SSF56954">
    <property type="entry name" value="Outer membrane efflux proteins (OEP)"/>
    <property type="match status" value="1"/>
</dbReference>
<dbReference type="PRINTS" id="PR01490">
    <property type="entry name" value="RTXTOXIND"/>
</dbReference>
<evidence type="ECO:0000259" key="11">
    <source>
        <dbReference type="Pfam" id="PF25994"/>
    </source>
</evidence>
<gene>
    <name evidence="14" type="ORF">VCR4J5_910008</name>
    <name evidence="13" type="ORF">VCR5J5_1470007</name>
</gene>
<evidence type="ECO:0000256" key="6">
    <source>
        <dbReference type="ARBA" id="ARBA00022692"/>
    </source>
</evidence>
<keyword evidence="4 9" id="KW-1003">Cell membrane</keyword>
<evidence type="ECO:0000256" key="3">
    <source>
        <dbReference type="ARBA" id="ARBA00022448"/>
    </source>
</evidence>
<dbReference type="NCBIfam" id="TIGR01843">
    <property type="entry name" value="type_I_hlyD"/>
    <property type="match status" value="1"/>
</dbReference>
<evidence type="ECO:0000313" key="15">
    <source>
        <dbReference type="Proteomes" id="UP000049077"/>
    </source>
</evidence>
<dbReference type="EMBL" id="CCJX01000181">
    <property type="protein sequence ID" value="CDT73210.1"/>
    <property type="molecule type" value="Genomic_DNA"/>
</dbReference>
<evidence type="ECO:0000256" key="2">
    <source>
        <dbReference type="ARBA" id="ARBA00009477"/>
    </source>
</evidence>
<evidence type="ECO:0000256" key="7">
    <source>
        <dbReference type="ARBA" id="ARBA00022989"/>
    </source>
</evidence>
<keyword evidence="5 9" id="KW-0997">Cell inner membrane</keyword>
<evidence type="ECO:0000256" key="8">
    <source>
        <dbReference type="ARBA" id="ARBA00023136"/>
    </source>
</evidence>
<dbReference type="Pfam" id="PF25994">
    <property type="entry name" value="HH_AprE"/>
    <property type="match status" value="1"/>
</dbReference>
<keyword evidence="3 9" id="KW-0813">Transport</keyword>
<dbReference type="Gene3D" id="1.20.1600.10">
    <property type="entry name" value="Outer membrane efflux proteins (OEP)"/>
    <property type="match status" value="1"/>
</dbReference>
<keyword evidence="7 9" id="KW-1133">Transmembrane helix</keyword>
<feature type="domain" description="AprE-like long alpha-helical hairpin" evidence="11">
    <location>
        <begin position="87"/>
        <end position="280"/>
    </location>
</feature>
<keyword evidence="15" id="KW-1185">Reference proteome</keyword>
<evidence type="ECO:0000256" key="4">
    <source>
        <dbReference type="ARBA" id="ARBA00022475"/>
    </source>
</evidence>